<proteinExistence type="predicted"/>
<comment type="caution">
    <text evidence="1">The sequence shown here is derived from an EMBL/GenBank/DDBJ whole genome shotgun (WGS) entry which is preliminary data.</text>
</comment>
<dbReference type="EMBL" id="JASVWL010000011">
    <property type="protein sequence ID" value="MDL5355955.1"/>
    <property type="molecule type" value="Genomic_DNA"/>
</dbReference>
<organism evidence="1 2">
    <name type="scientific">Proteus faecis</name>
    <dbReference type="NCBI Taxonomy" id="2050967"/>
    <lineage>
        <taxon>Bacteria</taxon>
        <taxon>Pseudomonadati</taxon>
        <taxon>Pseudomonadota</taxon>
        <taxon>Gammaproteobacteria</taxon>
        <taxon>Enterobacterales</taxon>
        <taxon>Morganellaceae</taxon>
        <taxon>Proteus</taxon>
    </lineage>
</organism>
<reference evidence="1" key="1">
    <citation type="submission" date="2023-06" db="EMBL/GenBank/DDBJ databases">
        <title>Acute promotion of culturable opportunistic pathogens and persistent increase of antibiotic resistance following antibiotic exposure in mouse gut microbiota.</title>
        <authorList>
            <person name="Li L."/>
            <person name="Wang B."/>
            <person name="Sun Y."/>
            <person name="Wang M."/>
            <person name="Xu H."/>
        </authorList>
    </citation>
    <scope>NUCLEOTIDE SEQUENCE</scope>
    <source>
        <strain evidence="1">EPA10_1</strain>
    </source>
</reference>
<dbReference type="Proteomes" id="UP001224739">
    <property type="component" value="Unassembled WGS sequence"/>
</dbReference>
<dbReference type="AlphaFoldDB" id="A0AAW7CYW1"/>
<evidence type="ECO:0000313" key="1">
    <source>
        <dbReference type="EMBL" id="MDL5355955.1"/>
    </source>
</evidence>
<sequence length="153" mass="17308">MTTTPNSTHPLLAIQFDSTTDFITLVDYCDTFVDALIKFDDLALQMALCCRLNACLTLLQSTLDEPIPPHLVKCFIANKTPPSLPRFDFECTELCQHCITLTQFLAELGFSSEKGKSLVWLLNDLINYFVAEMRAPRWLRTLDGVKSLDEVMV</sequence>
<accession>A0AAW7CYW1</accession>
<dbReference type="RefSeq" id="WP_286039206.1">
    <property type="nucleotide sequence ID" value="NZ_JASVWJ010000007.1"/>
</dbReference>
<protein>
    <submittedName>
        <fullName evidence="1">Uncharacterized protein</fullName>
    </submittedName>
</protein>
<dbReference type="GeneID" id="83613086"/>
<gene>
    <name evidence="1" type="ORF">QSH02_14025</name>
</gene>
<evidence type="ECO:0000313" key="2">
    <source>
        <dbReference type="Proteomes" id="UP001224739"/>
    </source>
</evidence>
<name>A0AAW7CYW1_9GAMM</name>